<gene>
    <name evidence="2" type="ORF">RGD00_07830</name>
</gene>
<comment type="caution">
    <text evidence="2">The sequence shown here is derived from an EMBL/GenBank/DDBJ whole genome shotgun (WGS) entry which is preliminary data.</text>
</comment>
<evidence type="ECO:0000313" key="3">
    <source>
        <dbReference type="Proteomes" id="UP001247754"/>
    </source>
</evidence>
<dbReference type="EMBL" id="JAVKPH010000006">
    <property type="protein sequence ID" value="MDR5652508.1"/>
    <property type="molecule type" value="Genomic_DNA"/>
</dbReference>
<organism evidence="2 3">
    <name type="scientific">Ruixingdingia sedimenti</name>
    <dbReference type="NCBI Taxonomy" id="3073604"/>
    <lineage>
        <taxon>Bacteria</taxon>
        <taxon>Pseudomonadati</taxon>
        <taxon>Pseudomonadota</taxon>
        <taxon>Alphaproteobacteria</taxon>
        <taxon>Rhodobacterales</taxon>
        <taxon>Paracoccaceae</taxon>
        <taxon>Ruixingdingia</taxon>
    </lineage>
</organism>
<keyword evidence="1" id="KW-0812">Transmembrane</keyword>
<dbReference type="PANTHER" id="PTHR38602:SF1">
    <property type="entry name" value="INNER MEMBRANE PROTEIN"/>
    <property type="match status" value="1"/>
</dbReference>
<protein>
    <submittedName>
        <fullName evidence="2">DUF2065 domain-containing protein</fullName>
    </submittedName>
</protein>
<dbReference type="PANTHER" id="PTHR38602">
    <property type="entry name" value="INNER MEMBRANE PROTEIN-RELATED"/>
    <property type="match status" value="1"/>
</dbReference>
<evidence type="ECO:0000256" key="1">
    <source>
        <dbReference type="SAM" id="Phobius"/>
    </source>
</evidence>
<proteinExistence type="predicted"/>
<accession>A0ABU1F781</accession>
<dbReference type="RefSeq" id="WP_310456753.1">
    <property type="nucleotide sequence ID" value="NZ_JAVKPH010000006.1"/>
</dbReference>
<keyword evidence="1" id="KW-1133">Transmembrane helix</keyword>
<reference evidence="2 3" key="1">
    <citation type="submission" date="2023-09" db="EMBL/GenBank/DDBJ databases">
        <title>Xinfangfangia sedmenti sp. nov., isolated the sedment.</title>
        <authorList>
            <person name="Xu L."/>
        </authorList>
    </citation>
    <scope>NUCLEOTIDE SEQUENCE [LARGE SCALE GENOMIC DNA]</scope>
    <source>
        <strain evidence="2 3">LG-4</strain>
    </source>
</reference>
<dbReference type="Proteomes" id="UP001247754">
    <property type="component" value="Unassembled WGS sequence"/>
</dbReference>
<dbReference type="InterPro" id="IPR019201">
    <property type="entry name" value="DUF2065"/>
</dbReference>
<feature type="transmembrane region" description="Helical" evidence="1">
    <location>
        <begin position="44"/>
        <end position="62"/>
    </location>
</feature>
<sequence length="63" mass="6607">MSLLALAIGLVLVIEGLAFALAPSRLEDVVAVIARMPRDRRRAIGLAMLAAGVVLVWLARGAV</sequence>
<keyword evidence="1" id="KW-0472">Membrane</keyword>
<keyword evidence="3" id="KW-1185">Reference proteome</keyword>
<name>A0ABU1F781_9RHOB</name>
<dbReference type="Pfam" id="PF09838">
    <property type="entry name" value="DUF2065"/>
    <property type="match status" value="1"/>
</dbReference>
<evidence type="ECO:0000313" key="2">
    <source>
        <dbReference type="EMBL" id="MDR5652508.1"/>
    </source>
</evidence>